<gene>
    <name evidence="1" type="ORF">QVD17_08757</name>
</gene>
<dbReference type="Proteomes" id="UP001229421">
    <property type="component" value="Unassembled WGS sequence"/>
</dbReference>
<name>A0AAD8P3C5_TARER</name>
<comment type="caution">
    <text evidence="1">The sequence shown here is derived from an EMBL/GenBank/DDBJ whole genome shotgun (WGS) entry which is preliminary data.</text>
</comment>
<reference evidence="1" key="1">
    <citation type="journal article" date="2023" name="bioRxiv">
        <title>Improved chromosome-level genome assembly for marigold (Tagetes erecta).</title>
        <authorList>
            <person name="Jiang F."/>
            <person name="Yuan L."/>
            <person name="Wang S."/>
            <person name="Wang H."/>
            <person name="Xu D."/>
            <person name="Wang A."/>
            <person name="Fan W."/>
        </authorList>
    </citation>
    <scope>NUCLEOTIDE SEQUENCE</scope>
    <source>
        <strain evidence="1">WSJ</strain>
        <tissue evidence="1">Leaf</tissue>
    </source>
</reference>
<evidence type="ECO:0000313" key="1">
    <source>
        <dbReference type="EMBL" id="KAK1431943.1"/>
    </source>
</evidence>
<evidence type="ECO:0000313" key="2">
    <source>
        <dbReference type="Proteomes" id="UP001229421"/>
    </source>
</evidence>
<organism evidence="1 2">
    <name type="scientific">Tagetes erecta</name>
    <name type="common">African marigold</name>
    <dbReference type="NCBI Taxonomy" id="13708"/>
    <lineage>
        <taxon>Eukaryota</taxon>
        <taxon>Viridiplantae</taxon>
        <taxon>Streptophyta</taxon>
        <taxon>Embryophyta</taxon>
        <taxon>Tracheophyta</taxon>
        <taxon>Spermatophyta</taxon>
        <taxon>Magnoliopsida</taxon>
        <taxon>eudicotyledons</taxon>
        <taxon>Gunneridae</taxon>
        <taxon>Pentapetalae</taxon>
        <taxon>asterids</taxon>
        <taxon>campanulids</taxon>
        <taxon>Asterales</taxon>
        <taxon>Asteraceae</taxon>
        <taxon>Asteroideae</taxon>
        <taxon>Heliantheae alliance</taxon>
        <taxon>Tageteae</taxon>
        <taxon>Tagetes</taxon>
    </lineage>
</organism>
<sequence length="109" mass="12264">MQSLALNVFNLLFNTGLKLTPFVVSVKKQLLRGCFSFNLLRNWSQCNIKISSFINHISRPCIITHFIKIGLGFGNDELEVLPSQAASEKRKRSGVCYNSGKLQQLYALS</sequence>
<proteinExistence type="predicted"/>
<protein>
    <submittedName>
        <fullName evidence="1">Uncharacterized protein</fullName>
    </submittedName>
</protein>
<keyword evidence="2" id="KW-1185">Reference proteome</keyword>
<accession>A0AAD8P3C5</accession>
<dbReference type="EMBL" id="JAUHHV010000002">
    <property type="protein sequence ID" value="KAK1431943.1"/>
    <property type="molecule type" value="Genomic_DNA"/>
</dbReference>
<dbReference type="AlphaFoldDB" id="A0AAD8P3C5"/>